<evidence type="ECO:0000256" key="3">
    <source>
        <dbReference type="ARBA" id="ARBA00022490"/>
    </source>
</evidence>
<feature type="binding site" evidence="12">
    <location>
        <begin position="156"/>
        <end position="157"/>
    </location>
    <ligand>
        <name>S-adenosyl-L-methionine</name>
        <dbReference type="ChEBI" id="CHEBI:59789"/>
    </ligand>
</feature>
<feature type="binding site" evidence="12">
    <location>
        <position position="188"/>
    </location>
    <ligand>
        <name>S-adenosyl-L-methionine</name>
        <dbReference type="ChEBI" id="CHEBI:59789"/>
    </ligand>
</feature>
<evidence type="ECO:0000256" key="6">
    <source>
        <dbReference type="ARBA" id="ARBA00022679"/>
    </source>
</evidence>
<dbReference type="SFLD" id="SFLDS00029">
    <property type="entry name" value="Radical_SAM"/>
    <property type="match status" value="1"/>
</dbReference>
<feature type="binding site" evidence="12">
    <location>
        <position position="109"/>
    </location>
    <ligand>
        <name>[4Fe-4S] cluster</name>
        <dbReference type="ChEBI" id="CHEBI:49883"/>
        <note>4Fe-4S-S-AdoMet</note>
    </ligand>
</feature>
<dbReference type="Gene3D" id="3.20.20.70">
    <property type="entry name" value="Aldolase class I"/>
    <property type="match status" value="1"/>
</dbReference>
<comment type="similarity">
    <text evidence="12">Belongs to the radical SAM superfamily. RlmN family.</text>
</comment>
<evidence type="ECO:0000256" key="9">
    <source>
        <dbReference type="ARBA" id="ARBA00022723"/>
    </source>
</evidence>
<dbReference type="SUPFAM" id="SSF102114">
    <property type="entry name" value="Radical SAM enzymes"/>
    <property type="match status" value="1"/>
</dbReference>
<feature type="active site" description="Proton acceptor" evidence="12">
    <location>
        <position position="89"/>
    </location>
</feature>
<evidence type="ECO:0000259" key="13">
    <source>
        <dbReference type="PROSITE" id="PS51918"/>
    </source>
</evidence>
<dbReference type="GO" id="GO:0000049">
    <property type="term" value="F:tRNA binding"/>
    <property type="evidence" value="ECO:0007669"/>
    <property type="project" value="UniProtKB-UniRule"/>
</dbReference>
<evidence type="ECO:0000256" key="8">
    <source>
        <dbReference type="ARBA" id="ARBA00022694"/>
    </source>
</evidence>
<dbReference type="GO" id="GO:0051539">
    <property type="term" value="F:4 iron, 4 sulfur cluster binding"/>
    <property type="evidence" value="ECO:0007669"/>
    <property type="project" value="UniProtKB-UniRule"/>
</dbReference>
<evidence type="ECO:0000313" key="15">
    <source>
        <dbReference type="Proteomes" id="UP000515819"/>
    </source>
</evidence>
<evidence type="ECO:0000256" key="5">
    <source>
        <dbReference type="ARBA" id="ARBA00022603"/>
    </source>
</evidence>
<evidence type="ECO:0000256" key="7">
    <source>
        <dbReference type="ARBA" id="ARBA00022691"/>
    </source>
</evidence>
<dbReference type="InterPro" id="IPR040072">
    <property type="entry name" value="Methyltransferase_A"/>
</dbReference>
<dbReference type="PIRSF" id="PIRSF006004">
    <property type="entry name" value="CHP00048"/>
    <property type="match status" value="1"/>
</dbReference>
<feature type="binding site" evidence="12">
    <location>
        <position position="113"/>
    </location>
    <ligand>
        <name>[4Fe-4S] cluster</name>
        <dbReference type="ChEBI" id="CHEBI:49883"/>
        <note>4Fe-4S-S-AdoMet</note>
    </ligand>
</feature>
<dbReference type="NCBIfam" id="TIGR00048">
    <property type="entry name" value="rRNA_mod_RlmN"/>
    <property type="match status" value="1"/>
</dbReference>
<dbReference type="Pfam" id="PF21016">
    <property type="entry name" value="RlmN_N"/>
    <property type="match status" value="1"/>
</dbReference>
<dbReference type="EMBL" id="CP060632">
    <property type="protein sequence ID" value="QNL98844.1"/>
    <property type="molecule type" value="Genomic_DNA"/>
</dbReference>
<accession>A0A7G9FJW3</accession>
<dbReference type="GO" id="GO:0070040">
    <property type="term" value="F:rRNA (adenine(2503)-C2-)-methyltransferase activity"/>
    <property type="evidence" value="ECO:0007669"/>
    <property type="project" value="UniProtKB-UniRule"/>
</dbReference>
<dbReference type="HAMAP" id="MF_01849">
    <property type="entry name" value="RNA_methyltr_RlmN"/>
    <property type="match status" value="1"/>
</dbReference>
<dbReference type="GO" id="GO:0070475">
    <property type="term" value="P:rRNA base methylation"/>
    <property type="evidence" value="ECO:0007669"/>
    <property type="project" value="UniProtKB-UniRule"/>
</dbReference>
<comment type="cofactor">
    <cofactor evidence="12">
        <name>[4Fe-4S] cluster</name>
        <dbReference type="ChEBI" id="CHEBI:49883"/>
    </cofactor>
    <text evidence="12">Binds 1 [4Fe-4S] cluster. The cluster is coordinated with 3 cysteines and an exchangeable S-adenosyl-L-methionine.</text>
</comment>
<reference evidence="14 15" key="1">
    <citation type="submission" date="2020-08" db="EMBL/GenBank/DDBJ databases">
        <authorList>
            <person name="Liu C."/>
            <person name="Sun Q."/>
        </authorList>
    </citation>
    <scope>NUCLEOTIDE SEQUENCE [LARGE SCALE GENOMIC DNA]</scope>
    <source>
        <strain evidence="14 15">NSJ-4</strain>
    </source>
</reference>
<name>A0A7G9FJW3_9FIRM</name>
<keyword evidence="12" id="KW-1015">Disulfide bond</keyword>
<keyword evidence="4 12" id="KW-0698">rRNA processing</keyword>
<protein>
    <recommendedName>
        <fullName evidence="12">Probable dual-specificity RNA methyltransferase RlmN</fullName>
        <ecNumber evidence="12">2.1.1.192</ecNumber>
    </recommendedName>
    <alternativeName>
        <fullName evidence="12">23S rRNA (adenine(2503)-C(2))-methyltransferase</fullName>
    </alternativeName>
    <alternativeName>
        <fullName evidence="12">23S rRNA m2A2503 methyltransferase</fullName>
    </alternativeName>
    <alternativeName>
        <fullName evidence="12">Ribosomal RNA large subunit methyltransferase N</fullName>
    </alternativeName>
    <alternativeName>
        <fullName evidence="12">tRNA (adenine(37)-C(2))-methyltransferase</fullName>
    </alternativeName>
    <alternativeName>
        <fullName evidence="12">tRNA m2A37 methyltransferase</fullName>
    </alternativeName>
</protein>
<dbReference type="SFLD" id="SFLDF00275">
    <property type="entry name" value="adenosine_C2_methyltransferase"/>
    <property type="match status" value="1"/>
</dbReference>
<dbReference type="AlphaFoldDB" id="A0A7G9FJW3"/>
<keyword evidence="15" id="KW-1185">Reference proteome</keyword>
<dbReference type="InterPro" id="IPR048641">
    <property type="entry name" value="RlmN_N"/>
</dbReference>
<comment type="function">
    <text evidence="12">Specifically methylates position 2 of adenine 2503 in 23S rRNA and position 2 of adenine 37 in tRNAs.</text>
</comment>
<dbReference type="KEGG" id="wcp:H9Q76_08800"/>
<dbReference type="PANTHER" id="PTHR30544:SF5">
    <property type="entry name" value="RADICAL SAM CORE DOMAIN-CONTAINING PROTEIN"/>
    <property type="match status" value="1"/>
</dbReference>
<dbReference type="SFLD" id="SFLDG01062">
    <property type="entry name" value="methyltransferase_(Class_A)"/>
    <property type="match status" value="1"/>
</dbReference>
<evidence type="ECO:0000256" key="11">
    <source>
        <dbReference type="ARBA" id="ARBA00023014"/>
    </source>
</evidence>
<dbReference type="InterPro" id="IPR013785">
    <property type="entry name" value="Aldolase_TIM"/>
</dbReference>
<keyword evidence="11 12" id="KW-0411">Iron-sulfur</keyword>
<dbReference type="GO" id="GO:0030488">
    <property type="term" value="P:tRNA methylation"/>
    <property type="evidence" value="ECO:0007669"/>
    <property type="project" value="UniProtKB-UniRule"/>
</dbReference>
<dbReference type="Pfam" id="PF04055">
    <property type="entry name" value="Radical_SAM"/>
    <property type="match status" value="1"/>
</dbReference>
<dbReference type="PANTHER" id="PTHR30544">
    <property type="entry name" value="23S RRNA METHYLTRANSFERASE"/>
    <property type="match status" value="1"/>
</dbReference>
<dbReference type="PROSITE" id="PS51918">
    <property type="entry name" value="RADICAL_SAM"/>
    <property type="match status" value="1"/>
</dbReference>
<feature type="active site" description="S-methylcysteine intermediate" evidence="12">
    <location>
        <position position="330"/>
    </location>
</feature>
<comment type="catalytic activity">
    <reaction evidence="12">
        <text>adenosine(37) in tRNA + 2 reduced [2Fe-2S]-[ferredoxin] + 2 S-adenosyl-L-methionine = 2-methyladenosine(37) in tRNA + 5'-deoxyadenosine + L-methionine + 2 oxidized [2Fe-2S]-[ferredoxin] + S-adenosyl-L-homocysteine</text>
        <dbReference type="Rhea" id="RHEA:43332"/>
        <dbReference type="Rhea" id="RHEA-COMP:10000"/>
        <dbReference type="Rhea" id="RHEA-COMP:10001"/>
        <dbReference type="Rhea" id="RHEA-COMP:10162"/>
        <dbReference type="Rhea" id="RHEA-COMP:10485"/>
        <dbReference type="ChEBI" id="CHEBI:17319"/>
        <dbReference type="ChEBI" id="CHEBI:33737"/>
        <dbReference type="ChEBI" id="CHEBI:33738"/>
        <dbReference type="ChEBI" id="CHEBI:57844"/>
        <dbReference type="ChEBI" id="CHEBI:57856"/>
        <dbReference type="ChEBI" id="CHEBI:59789"/>
        <dbReference type="ChEBI" id="CHEBI:74411"/>
        <dbReference type="ChEBI" id="CHEBI:74497"/>
        <dbReference type="EC" id="2.1.1.192"/>
    </reaction>
</comment>
<dbReference type="InterPro" id="IPR007197">
    <property type="entry name" value="rSAM"/>
</dbReference>
<dbReference type="FunFam" id="3.20.20.70:FF:000014">
    <property type="entry name" value="Probable dual-specificity RNA methyltransferase RlmN"/>
    <property type="match status" value="1"/>
</dbReference>
<feature type="binding site" evidence="12">
    <location>
        <begin position="211"/>
        <end position="213"/>
    </location>
    <ligand>
        <name>S-adenosyl-L-methionine</name>
        <dbReference type="ChEBI" id="CHEBI:59789"/>
    </ligand>
</feature>
<evidence type="ECO:0000256" key="12">
    <source>
        <dbReference type="HAMAP-Rule" id="MF_01849"/>
    </source>
</evidence>
<feature type="binding site" evidence="12">
    <location>
        <position position="287"/>
    </location>
    <ligand>
        <name>S-adenosyl-L-methionine</name>
        <dbReference type="ChEBI" id="CHEBI:59789"/>
    </ligand>
</feature>
<keyword evidence="2 12" id="KW-0004">4Fe-4S</keyword>
<keyword evidence="3 12" id="KW-0963">Cytoplasm</keyword>
<keyword evidence="9 12" id="KW-0479">Metal-binding</keyword>
<evidence type="ECO:0000256" key="4">
    <source>
        <dbReference type="ARBA" id="ARBA00022552"/>
    </source>
</evidence>
<dbReference type="EC" id="2.1.1.192" evidence="12"/>
<feature type="domain" description="Radical SAM core" evidence="13">
    <location>
        <begin position="95"/>
        <end position="325"/>
    </location>
</feature>
<dbReference type="RefSeq" id="WP_117780655.1">
    <property type="nucleotide sequence ID" value="NZ_CP060632.1"/>
</dbReference>
<dbReference type="InterPro" id="IPR004383">
    <property type="entry name" value="rRNA_lsu_MTrfase_RlmN/Cfr"/>
</dbReference>
<dbReference type="InterPro" id="IPR058240">
    <property type="entry name" value="rSAM_sf"/>
</dbReference>
<dbReference type="GO" id="GO:0019843">
    <property type="term" value="F:rRNA binding"/>
    <property type="evidence" value="ECO:0007669"/>
    <property type="project" value="UniProtKB-UniRule"/>
</dbReference>
<evidence type="ECO:0000256" key="10">
    <source>
        <dbReference type="ARBA" id="ARBA00023004"/>
    </source>
</evidence>
<comment type="miscellaneous">
    <text evidence="12">Reaction proceeds by a ping-pong mechanism involving intermediate methylation of a conserved cysteine residue.</text>
</comment>
<keyword evidence="6 12" id="KW-0808">Transferase</keyword>
<evidence type="ECO:0000256" key="2">
    <source>
        <dbReference type="ARBA" id="ARBA00022485"/>
    </source>
</evidence>
<keyword evidence="7 12" id="KW-0949">S-adenosyl-L-methionine</keyword>
<keyword evidence="5 12" id="KW-0489">Methyltransferase</keyword>
<sequence length="348" mass="39726">MDIKSMYLAEIEQWMKEHGQPAFRAKQVFQWMHQKYVASTEDMSNLPKALRAQMDEEGFVHIEAEMSQESKSDGTIKFLYRLSDGQMIETVFMRHNYGNSVCISSQAGCRMGCRFCASTIGGLVRNLTASEMLEQIYATSRITGERISHVVVMGTGEPLDNYENLIRFLRLLIDENGYNLSARNITVSSCGIVPRIHDLAKEDIPITFALSLHAPTDEERKELMPVAHQYTLAETLDACREYFRQTGRRVTFEYSLVKGKNDTEEQARKLAKLLAGMNCHVNLIPINPVEEREYERSDSDSVEKFKSTLAKYHINATIRKSMGSDIDAACGQLRRKYAFHHQEDSHAF</sequence>
<dbReference type="CDD" id="cd01335">
    <property type="entry name" value="Radical_SAM"/>
    <property type="match status" value="1"/>
</dbReference>
<keyword evidence="8 12" id="KW-0819">tRNA processing</keyword>
<dbReference type="GO" id="GO:0046872">
    <property type="term" value="F:metal ion binding"/>
    <property type="evidence" value="ECO:0007669"/>
    <property type="project" value="UniProtKB-KW"/>
</dbReference>
<feature type="binding site" evidence="12">
    <location>
        <position position="116"/>
    </location>
    <ligand>
        <name>[4Fe-4S] cluster</name>
        <dbReference type="ChEBI" id="CHEBI:49883"/>
        <note>4Fe-4S-S-AdoMet</note>
    </ligand>
</feature>
<evidence type="ECO:0000256" key="1">
    <source>
        <dbReference type="ARBA" id="ARBA00004496"/>
    </source>
</evidence>
<comment type="catalytic activity">
    <reaction evidence="12">
        <text>adenosine(2503) in 23S rRNA + 2 reduced [2Fe-2S]-[ferredoxin] + 2 S-adenosyl-L-methionine = 2-methyladenosine(2503) in 23S rRNA + 5'-deoxyadenosine + L-methionine + 2 oxidized [2Fe-2S]-[ferredoxin] + S-adenosyl-L-homocysteine</text>
        <dbReference type="Rhea" id="RHEA:42916"/>
        <dbReference type="Rhea" id="RHEA-COMP:10000"/>
        <dbReference type="Rhea" id="RHEA-COMP:10001"/>
        <dbReference type="Rhea" id="RHEA-COMP:10152"/>
        <dbReference type="Rhea" id="RHEA-COMP:10282"/>
        <dbReference type="ChEBI" id="CHEBI:17319"/>
        <dbReference type="ChEBI" id="CHEBI:33737"/>
        <dbReference type="ChEBI" id="CHEBI:33738"/>
        <dbReference type="ChEBI" id="CHEBI:57844"/>
        <dbReference type="ChEBI" id="CHEBI:57856"/>
        <dbReference type="ChEBI" id="CHEBI:59789"/>
        <dbReference type="ChEBI" id="CHEBI:74411"/>
        <dbReference type="ChEBI" id="CHEBI:74497"/>
        <dbReference type="EC" id="2.1.1.192"/>
    </reaction>
</comment>
<dbReference type="GO" id="GO:0005737">
    <property type="term" value="C:cytoplasm"/>
    <property type="evidence" value="ECO:0007669"/>
    <property type="project" value="UniProtKB-SubCell"/>
</dbReference>
<comment type="caution">
    <text evidence="12">Lacks conserved residue(s) required for the propagation of feature annotation.</text>
</comment>
<dbReference type="Gene3D" id="1.10.150.530">
    <property type="match status" value="1"/>
</dbReference>
<keyword evidence="10 12" id="KW-0408">Iron</keyword>
<dbReference type="InterPro" id="IPR027492">
    <property type="entry name" value="RNA_MTrfase_RlmN"/>
</dbReference>
<organism evidence="14 15">
    <name type="scientific">Wujia chipingensis</name>
    <dbReference type="NCBI Taxonomy" id="2763670"/>
    <lineage>
        <taxon>Bacteria</taxon>
        <taxon>Bacillati</taxon>
        <taxon>Bacillota</taxon>
        <taxon>Clostridia</taxon>
        <taxon>Lachnospirales</taxon>
        <taxon>Lachnospiraceae</taxon>
        <taxon>Wujia</taxon>
    </lineage>
</organism>
<dbReference type="Proteomes" id="UP000515819">
    <property type="component" value="Chromosome"/>
</dbReference>
<gene>
    <name evidence="12 14" type="primary">rlmN</name>
    <name evidence="14" type="ORF">H9Q76_08800</name>
</gene>
<evidence type="ECO:0000313" key="14">
    <source>
        <dbReference type="EMBL" id="QNL98844.1"/>
    </source>
</evidence>
<dbReference type="GO" id="GO:0002935">
    <property type="term" value="F:tRNA (adenine(37)-C2)-methyltransferase activity"/>
    <property type="evidence" value="ECO:0007669"/>
    <property type="project" value="UniProtKB-UniRule"/>
</dbReference>
<comment type="subcellular location">
    <subcellularLocation>
        <location evidence="1 12">Cytoplasm</location>
    </subcellularLocation>
</comment>
<proteinExistence type="inferred from homology"/>